<reference evidence="14" key="1">
    <citation type="submission" date="2022-11" db="UniProtKB">
        <authorList>
            <consortium name="WormBaseParasite"/>
        </authorList>
    </citation>
    <scope>IDENTIFICATION</scope>
</reference>
<evidence type="ECO:0000256" key="6">
    <source>
        <dbReference type="ARBA" id="ARBA00022989"/>
    </source>
</evidence>
<dbReference type="WBParaSite" id="ACRNAN_Path_496.g1869.t1">
    <property type="protein sequence ID" value="ACRNAN_Path_496.g1869.t1"/>
    <property type="gene ID" value="ACRNAN_Path_496.g1869"/>
</dbReference>
<accession>A0A914C7F4</accession>
<dbReference type="GO" id="GO:0016020">
    <property type="term" value="C:membrane"/>
    <property type="evidence" value="ECO:0007669"/>
    <property type="project" value="UniProtKB-SubCell"/>
</dbReference>
<dbReference type="SMART" id="SM00184">
    <property type="entry name" value="RING"/>
    <property type="match status" value="1"/>
</dbReference>
<dbReference type="SMART" id="SM00546">
    <property type="entry name" value="CUE"/>
    <property type="match status" value="1"/>
</dbReference>
<dbReference type="GO" id="GO:0005829">
    <property type="term" value="C:cytosol"/>
    <property type="evidence" value="ECO:0007669"/>
    <property type="project" value="TreeGrafter"/>
</dbReference>
<keyword evidence="6 10" id="KW-1133">Transmembrane helix</keyword>
<feature type="transmembrane region" description="Helical" evidence="10">
    <location>
        <begin position="168"/>
        <end position="190"/>
    </location>
</feature>
<feature type="domain" description="RING-type" evidence="11">
    <location>
        <begin position="291"/>
        <end position="329"/>
    </location>
</feature>
<evidence type="ECO:0000256" key="2">
    <source>
        <dbReference type="ARBA" id="ARBA00022692"/>
    </source>
</evidence>
<dbReference type="Pfam" id="PF02845">
    <property type="entry name" value="CUE"/>
    <property type="match status" value="1"/>
</dbReference>
<dbReference type="GO" id="GO:0008270">
    <property type="term" value="F:zinc ion binding"/>
    <property type="evidence" value="ECO:0007669"/>
    <property type="project" value="UniProtKB-KW"/>
</dbReference>
<dbReference type="InterPro" id="IPR001841">
    <property type="entry name" value="Znf_RING"/>
</dbReference>
<dbReference type="Pfam" id="PF13639">
    <property type="entry name" value="zf-RING_2"/>
    <property type="match status" value="1"/>
</dbReference>
<keyword evidence="5" id="KW-0862">Zinc</keyword>
<dbReference type="GO" id="GO:0006511">
    <property type="term" value="P:ubiquitin-dependent protein catabolic process"/>
    <property type="evidence" value="ECO:0007669"/>
    <property type="project" value="TreeGrafter"/>
</dbReference>
<dbReference type="PROSITE" id="PS50089">
    <property type="entry name" value="ZF_RING_2"/>
    <property type="match status" value="1"/>
</dbReference>
<feature type="domain" description="CUE" evidence="12">
    <location>
        <begin position="385"/>
        <end position="427"/>
    </location>
</feature>
<organism evidence="13 14">
    <name type="scientific">Acrobeloides nanus</name>
    <dbReference type="NCBI Taxonomy" id="290746"/>
    <lineage>
        <taxon>Eukaryota</taxon>
        <taxon>Metazoa</taxon>
        <taxon>Ecdysozoa</taxon>
        <taxon>Nematoda</taxon>
        <taxon>Chromadorea</taxon>
        <taxon>Rhabditida</taxon>
        <taxon>Tylenchina</taxon>
        <taxon>Cephalobomorpha</taxon>
        <taxon>Cephaloboidea</taxon>
        <taxon>Cephalobidae</taxon>
        <taxon>Acrobeloides</taxon>
    </lineage>
</organism>
<sequence length="526" mass="61673">MAFPTLFNDESNQLGEIADETEGFSVDKFFTLIWKHRLLLYILLNSCCAAVAFVGRILIHVLFDNLTAQEETLLRKTFHRFVQFKLTFLFLISHHNFIEDLVYWLPWLAIFALFTLILELANLRLSNPFNVVSNKATRHKLYLAQLLGCCGSLIGMFTVAFARNYLNVHYILFMVADCSLLFVQSVHMLTKMFVLVDPASQHSQANSSFNLDFIFDIIYDAIEFVNVLHMIFYSQLAFTYCCIFLILQARYYYFRIAQRIRKHLQRQKIVYHITTCYAEATPEDMEKQETCTVCWEPMKQARKLPCGHIFHELCLRRWLEQDSSCAVCRRELNLGRVARVGVNQAPVVDEVDPTLQFILEAFSPQNNRFGRWWTRILIDSLSEDQQIQMAEQIQEMFPQISREQIRQTIRMTGSMNQAIEALLNRGDNQPENPNRENLLMENRGDEFESDDAESNTDDETSNQDMEMHEESPPVAQLSQPWESNNKNIWFGDQRRLLVESNRRRYLASPRAIDIRHLYENELKDMD</sequence>
<dbReference type="InterPro" id="IPR003892">
    <property type="entry name" value="CUE"/>
</dbReference>
<dbReference type="SUPFAM" id="SSF57850">
    <property type="entry name" value="RING/U-box"/>
    <property type="match status" value="1"/>
</dbReference>
<evidence type="ECO:0000259" key="11">
    <source>
        <dbReference type="PROSITE" id="PS50089"/>
    </source>
</evidence>
<dbReference type="GO" id="GO:0070936">
    <property type="term" value="P:protein K48-linked ubiquitination"/>
    <property type="evidence" value="ECO:0007669"/>
    <property type="project" value="TreeGrafter"/>
</dbReference>
<feature type="region of interest" description="Disordered" evidence="9">
    <location>
        <begin position="423"/>
        <end position="480"/>
    </location>
</feature>
<evidence type="ECO:0000256" key="7">
    <source>
        <dbReference type="ARBA" id="ARBA00023136"/>
    </source>
</evidence>
<proteinExistence type="predicted"/>
<evidence type="ECO:0000256" key="10">
    <source>
        <dbReference type="SAM" id="Phobius"/>
    </source>
</evidence>
<dbReference type="InterPro" id="IPR013083">
    <property type="entry name" value="Znf_RING/FYVE/PHD"/>
</dbReference>
<dbReference type="Gene3D" id="3.30.40.10">
    <property type="entry name" value="Zinc/RING finger domain, C3HC4 (zinc finger)"/>
    <property type="match status" value="1"/>
</dbReference>
<dbReference type="PROSITE" id="PS51140">
    <property type="entry name" value="CUE"/>
    <property type="match status" value="1"/>
</dbReference>
<dbReference type="SUPFAM" id="SSF46934">
    <property type="entry name" value="UBA-like"/>
    <property type="match status" value="1"/>
</dbReference>
<evidence type="ECO:0000256" key="1">
    <source>
        <dbReference type="ARBA" id="ARBA00004141"/>
    </source>
</evidence>
<evidence type="ECO:0000256" key="8">
    <source>
        <dbReference type="PROSITE-ProRule" id="PRU00175"/>
    </source>
</evidence>
<feature type="transmembrane region" description="Helical" evidence="10">
    <location>
        <begin position="101"/>
        <end position="121"/>
    </location>
</feature>
<evidence type="ECO:0000256" key="4">
    <source>
        <dbReference type="ARBA" id="ARBA00022771"/>
    </source>
</evidence>
<comment type="subcellular location">
    <subcellularLocation>
        <location evidence="1">Membrane</location>
        <topology evidence="1">Multi-pass membrane protein</topology>
    </subcellularLocation>
</comment>
<evidence type="ECO:0000313" key="14">
    <source>
        <dbReference type="WBParaSite" id="ACRNAN_Path_496.g1869.t1"/>
    </source>
</evidence>
<dbReference type="GO" id="GO:0061630">
    <property type="term" value="F:ubiquitin protein ligase activity"/>
    <property type="evidence" value="ECO:0007669"/>
    <property type="project" value="TreeGrafter"/>
</dbReference>
<dbReference type="PANTHER" id="PTHR15067">
    <property type="entry name" value="E3 UBIQUITIN-PROTEIN LIGASE RNF8"/>
    <property type="match status" value="1"/>
</dbReference>
<name>A0A914C7F4_9BILA</name>
<dbReference type="GO" id="GO:0043130">
    <property type="term" value="F:ubiquitin binding"/>
    <property type="evidence" value="ECO:0007669"/>
    <property type="project" value="InterPro"/>
</dbReference>
<evidence type="ECO:0000256" key="9">
    <source>
        <dbReference type="SAM" id="MobiDB-lite"/>
    </source>
</evidence>
<dbReference type="InterPro" id="IPR009060">
    <property type="entry name" value="UBA-like_sf"/>
</dbReference>
<keyword evidence="4 8" id="KW-0863">Zinc-finger</keyword>
<evidence type="ECO:0000256" key="5">
    <source>
        <dbReference type="ARBA" id="ARBA00022833"/>
    </source>
</evidence>
<dbReference type="GO" id="GO:0005783">
    <property type="term" value="C:endoplasmic reticulum"/>
    <property type="evidence" value="ECO:0007669"/>
    <property type="project" value="TreeGrafter"/>
</dbReference>
<dbReference type="Proteomes" id="UP000887540">
    <property type="component" value="Unplaced"/>
</dbReference>
<dbReference type="CDD" id="cd14424">
    <property type="entry name" value="CUE_Cue1p_like"/>
    <property type="match status" value="1"/>
</dbReference>
<dbReference type="GO" id="GO:0030968">
    <property type="term" value="P:endoplasmic reticulum unfolded protein response"/>
    <property type="evidence" value="ECO:0007669"/>
    <property type="project" value="TreeGrafter"/>
</dbReference>
<dbReference type="GO" id="GO:0000151">
    <property type="term" value="C:ubiquitin ligase complex"/>
    <property type="evidence" value="ECO:0007669"/>
    <property type="project" value="TreeGrafter"/>
</dbReference>
<dbReference type="Gene3D" id="1.10.8.10">
    <property type="entry name" value="DNA helicase RuvA subunit, C-terminal domain"/>
    <property type="match status" value="1"/>
</dbReference>
<evidence type="ECO:0000256" key="3">
    <source>
        <dbReference type="ARBA" id="ARBA00022723"/>
    </source>
</evidence>
<feature type="compositionally biased region" description="Acidic residues" evidence="9">
    <location>
        <begin position="447"/>
        <end position="461"/>
    </location>
</feature>
<feature type="transmembrane region" description="Helical" evidence="10">
    <location>
        <begin position="141"/>
        <end position="162"/>
    </location>
</feature>
<feature type="transmembrane region" description="Helical" evidence="10">
    <location>
        <begin position="38"/>
        <end position="63"/>
    </location>
</feature>
<evidence type="ECO:0000259" key="12">
    <source>
        <dbReference type="PROSITE" id="PS51140"/>
    </source>
</evidence>
<protein>
    <submittedName>
        <fullName evidence="14">Autocrine motility factor receptor</fullName>
    </submittedName>
</protein>
<evidence type="ECO:0000313" key="13">
    <source>
        <dbReference type="Proteomes" id="UP000887540"/>
    </source>
</evidence>
<dbReference type="AlphaFoldDB" id="A0A914C7F4"/>
<keyword evidence="13" id="KW-1185">Reference proteome</keyword>
<keyword evidence="3" id="KW-0479">Metal-binding</keyword>
<keyword evidence="2 10" id="KW-0812">Transmembrane</keyword>
<keyword evidence="7 10" id="KW-0472">Membrane</keyword>
<dbReference type="PANTHER" id="PTHR15067:SF5">
    <property type="entry name" value="E3 UBIQUITIN-PROTEIN LIGASE AMFR"/>
    <property type="match status" value="1"/>
</dbReference>